<reference evidence="8" key="2">
    <citation type="submission" date="2025-09" db="UniProtKB">
        <authorList>
            <consortium name="Ensembl"/>
        </authorList>
    </citation>
    <scope>IDENTIFICATION</scope>
</reference>
<dbReference type="OrthoDB" id="126772at2759"/>
<sequence>TQIQTGLTIMLLFVLPQCDRYKLPGCPKDLNPVCGTNGKTYSNECMLCYDNRHRGLQSRGRAAGFHSSP</sequence>
<feature type="chain" id="PRO_5034717641" description="Kazal-like domain-containing protein" evidence="6">
    <location>
        <begin position="21"/>
        <end position="69"/>
    </location>
</feature>
<feature type="signal peptide" evidence="6">
    <location>
        <begin position="1"/>
        <end position="20"/>
    </location>
</feature>
<dbReference type="PANTHER" id="PTHR21312:SF28">
    <property type="entry name" value="OVOINHIBITOR-RELATED"/>
    <property type="match status" value="1"/>
</dbReference>
<dbReference type="PROSITE" id="PS51465">
    <property type="entry name" value="KAZAL_2"/>
    <property type="match status" value="1"/>
</dbReference>
<dbReference type="Gene3D" id="3.30.60.30">
    <property type="match status" value="1"/>
</dbReference>
<accession>A0A8C5LRD8</accession>
<evidence type="ECO:0000313" key="8">
    <source>
        <dbReference type="Ensembl" id="ENSLLEP00000000934.1"/>
    </source>
</evidence>
<keyword evidence="6" id="KW-0732">Signal</keyword>
<evidence type="ECO:0000256" key="2">
    <source>
        <dbReference type="ARBA" id="ARBA00022525"/>
    </source>
</evidence>
<dbReference type="PRINTS" id="PR00290">
    <property type="entry name" value="KAZALINHBTR"/>
</dbReference>
<dbReference type="GO" id="GO:0005576">
    <property type="term" value="C:extracellular region"/>
    <property type="evidence" value="ECO:0007669"/>
    <property type="project" value="UniProtKB-SubCell"/>
</dbReference>
<dbReference type="Proteomes" id="UP000694569">
    <property type="component" value="Unplaced"/>
</dbReference>
<dbReference type="PANTHER" id="PTHR21312">
    <property type="entry name" value="SERINE PROTEASE INHIBITOR"/>
    <property type="match status" value="1"/>
</dbReference>
<proteinExistence type="predicted"/>
<keyword evidence="3" id="KW-0646">Protease inhibitor</keyword>
<dbReference type="Ensembl" id="ENSLLET00000000968.1">
    <property type="protein sequence ID" value="ENSLLEP00000000934.1"/>
    <property type="gene ID" value="ENSLLEG00000000605.1"/>
</dbReference>
<dbReference type="GeneTree" id="ENSGT01030000235125"/>
<keyword evidence="4" id="KW-0722">Serine protease inhibitor</keyword>
<evidence type="ECO:0000256" key="1">
    <source>
        <dbReference type="ARBA" id="ARBA00004613"/>
    </source>
</evidence>
<evidence type="ECO:0000256" key="3">
    <source>
        <dbReference type="ARBA" id="ARBA00022690"/>
    </source>
</evidence>
<dbReference type="AlphaFoldDB" id="A0A8C5LRD8"/>
<dbReference type="InterPro" id="IPR036058">
    <property type="entry name" value="Kazal_dom_sf"/>
</dbReference>
<keyword evidence="5" id="KW-1015">Disulfide bond</keyword>
<dbReference type="SUPFAM" id="SSF100895">
    <property type="entry name" value="Kazal-type serine protease inhibitors"/>
    <property type="match status" value="1"/>
</dbReference>
<dbReference type="SMART" id="SM00280">
    <property type="entry name" value="KAZAL"/>
    <property type="match status" value="1"/>
</dbReference>
<dbReference type="InterPro" id="IPR002350">
    <property type="entry name" value="Kazal_dom"/>
</dbReference>
<name>A0A8C5LRD8_9ANUR</name>
<evidence type="ECO:0000313" key="9">
    <source>
        <dbReference type="Proteomes" id="UP000694569"/>
    </source>
</evidence>
<evidence type="ECO:0000256" key="6">
    <source>
        <dbReference type="SAM" id="SignalP"/>
    </source>
</evidence>
<evidence type="ECO:0000256" key="5">
    <source>
        <dbReference type="ARBA" id="ARBA00023157"/>
    </source>
</evidence>
<dbReference type="Pfam" id="PF00050">
    <property type="entry name" value="Kazal_1"/>
    <property type="match status" value="1"/>
</dbReference>
<dbReference type="GO" id="GO:0004867">
    <property type="term" value="F:serine-type endopeptidase inhibitor activity"/>
    <property type="evidence" value="ECO:0007669"/>
    <property type="project" value="UniProtKB-KW"/>
</dbReference>
<dbReference type="FunFam" id="3.30.60.30:FF:000031">
    <property type="entry name" value="Serine protease inhibitor Kazal-type 2"/>
    <property type="match status" value="1"/>
</dbReference>
<keyword evidence="2" id="KW-0964">Secreted</keyword>
<evidence type="ECO:0000259" key="7">
    <source>
        <dbReference type="PROSITE" id="PS51465"/>
    </source>
</evidence>
<dbReference type="InterPro" id="IPR001239">
    <property type="entry name" value="Prot_inh_Kazal-m"/>
</dbReference>
<feature type="domain" description="Kazal-like" evidence="7">
    <location>
        <begin position="12"/>
        <end position="64"/>
    </location>
</feature>
<keyword evidence="9" id="KW-1185">Reference proteome</keyword>
<dbReference type="PROSITE" id="PS00282">
    <property type="entry name" value="KAZAL_1"/>
    <property type="match status" value="1"/>
</dbReference>
<organism evidence="8 9">
    <name type="scientific">Leptobrachium leishanense</name>
    <name type="common">Leishan spiny toad</name>
    <dbReference type="NCBI Taxonomy" id="445787"/>
    <lineage>
        <taxon>Eukaryota</taxon>
        <taxon>Metazoa</taxon>
        <taxon>Chordata</taxon>
        <taxon>Craniata</taxon>
        <taxon>Vertebrata</taxon>
        <taxon>Euteleostomi</taxon>
        <taxon>Amphibia</taxon>
        <taxon>Batrachia</taxon>
        <taxon>Anura</taxon>
        <taxon>Pelobatoidea</taxon>
        <taxon>Megophryidae</taxon>
        <taxon>Leptobrachium</taxon>
    </lineage>
</organism>
<reference evidence="8" key="1">
    <citation type="submission" date="2025-08" db="UniProtKB">
        <authorList>
            <consortium name="Ensembl"/>
        </authorList>
    </citation>
    <scope>IDENTIFICATION</scope>
</reference>
<comment type="subcellular location">
    <subcellularLocation>
        <location evidence="1">Secreted</location>
    </subcellularLocation>
</comment>
<evidence type="ECO:0000256" key="4">
    <source>
        <dbReference type="ARBA" id="ARBA00022900"/>
    </source>
</evidence>
<protein>
    <recommendedName>
        <fullName evidence="7">Kazal-like domain-containing protein</fullName>
    </recommendedName>
</protein>